<dbReference type="AlphaFoldDB" id="A0A379NEX1"/>
<reference evidence="1 2" key="1">
    <citation type="submission" date="2018-06" db="EMBL/GenBank/DDBJ databases">
        <authorList>
            <consortium name="Pathogen Informatics"/>
            <person name="Doyle S."/>
        </authorList>
    </citation>
    <scope>NUCLEOTIDE SEQUENCE [LARGE SCALE GENOMIC DNA]</scope>
    <source>
        <strain evidence="1 2">NCTC11190</strain>
    </source>
</reference>
<dbReference type="Proteomes" id="UP000255233">
    <property type="component" value="Unassembled WGS sequence"/>
</dbReference>
<protein>
    <submittedName>
        <fullName evidence="1">Uncharacterized protein</fullName>
    </submittedName>
</protein>
<name>A0A379NEX1_9BACT</name>
<evidence type="ECO:0000313" key="1">
    <source>
        <dbReference type="EMBL" id="SUE45224.1"/>
    </source>
</evidence>
<organism evidence="1 2">
    <name type="scientific">Rikenella microfusus</name>
    <dbReference type="NCBI Taxonomy" id="28139"/>
    <lineage>
        <taxon>Bacteria</taxon>
        <taxon>Pseudomonadati</taxon>
        <taxon>Bacteroidota</taxon>
        <taxon>Bacteroidia</taxon>
        <taxon>Bacteroidales</taxon>
        <taxon>Rikenellaceae</taxon>
        <taxon>Rikenella</taxon>
    </lineage>
</organism>
<accession>A0A379NEX1</accession>
<dbReference type="EMBL" id="UGVL01000003">
    <property type="protein sequence ID" value="SUE45224.1"/>
    <property type="molecule type" value="Genomic_DNA"/>
</dbReference>
<keyword evidence="2" id="KW-1185">Reference proteome</keyword>
<sequence length="39" mass="4285">MIGIMVLLILLVISIVLQIFAAGVAVRLTRTTKFNRRGS</sequence>
<gene>
    <name evidence="1" type="ORF">NCTC11190_02433</name>
</gene>
<evidence type="ECO:0000313" key="2">
    <source>
        <dbReference type="Proteomes" id="UP000255233"/>
    </source>
</evidence>
<proteinExistence type="predicted"/>